<dbReference type="SMART" id="SM00903">
    <property type="entry name" value="Flavin_Reduct"/>
    <property type="match status" value="1"/>
</dbReference>
<evidence type="ECO:0000256" key="4">
    <source>
        <dbReference type="ARBA" id="ARBA00038054"/>
    </source>
</evidence>
<dbReference type="OrthoDB" id="10250990at2759"/>
<dbReference type="PANTHER" id="PTHR33798">
    <property type="entry name" value="FLAVOPROTEIN OXYGENASE"/>
    <property type="match status" value="1"/>
</dbReference>
<protein>
    <recommendedName>
        <fullName evidence="6">Flavin reductase like domain-containing protein</fullName>
    </recommendedName>
</protein>
<evidence type="ECO:0000256" key="3">
    <source>
        <dbReference type="ARBA" id="ARBA00022643"/>
    </source>
</evidence>
<proteinExistence type="inferred from homology"/>
<evidence type="ECO:0000256" key="1">
    <source>
        <dbReference type="ARBA" id="ARBA00001917"/>
    </source>
</evidence>
<comment type="cofactor">
    <cofactor evidence="1">
        <name>FMN</name>
        <dbReference type="ChEBI" id="CHEBI:58210"/>
    </cofactor>
</comment>
<keyword evidence="8" id="KW-1185">Reference proteome</keyword>
<evidence type="ECO:0000313" key="8">
    <source>
        <dbReference type="Proteomes" id="UP000241769"/>
    </source>
</evidence>
<gene>
    <name evidence="7" type="ORF">PROFUN_07950</name>
</gene>
<evidence type="ECO:0000256" key="5">
    <source>
        <dbReference type="SAM" id="MobiDB-lite"/>
    </source>
</evidence>
<evidence type="ECO:0000256" key="2">
    <source>
        <dbReference type="ARBA" id="ARBA00022630"/>
    </source>
</evidence>
<comment type="caution">
    <text evidence="7">The sequence shown here is derived from an EMBL/GenBank/DDBJ whole genome shotgun (WGS) entry which is preliminary data.</text>
</comment>
<dbReference type="EMBL" id="MDYQ01000058">
    <property type="protein sequence ID" value="PRP84700.1"/>
    <property type="molecule type" value="Genomic_DNA"/>
</dbReference>
<dbReference type="AlphaFoldDB" id="A0A2P6NL66"/>
<dbReference type="SUPFAM" id="SSF50475">
    <property type="entry name" value="FMN-binding split barrel"/>
    <property type="match status" value="1"/>
</dbReference>
<reference evidence="7 8" key="1">
    <citation type="journal article" date="2018" name="Genome Biol. Evol.">
        <title>Multiple Roots of Fruiting Body Formation in Amoebozoa.</title>
        <authorList>
            <person name="Hillmann F."/>
            <person name="Forbes G."/>
            <person name="Novohradska S."/>
            <person name="Ferling I."/>
            <person name="Riege K."/>
            <person name="Groth M."/>
            <person name="Westermann M."/>
            <person name="Marz M."/>
            <person name="Spaller T."/>
            <person name="Winckler T."/>
            <person name="Schaap P."/>
            <person name="Glockner G."/>
        </authorList>
    </citation>
    <scope>NUCLEOTIDE SEQUENCE [LARGE SCALE GENOMIC DNA]</scope>
    <source>
        <strain evidence="7 8">Jena</strain>
    </source>
</reference>
<keyword evidence="3" id="KW-0288">FMN</keyword>
<feature type="region of interest" description="Disordered" evidence="5">
    <location>
        <begin position="1"/>
        <end position="62"/>
    </location>
</feature>
<name>A0A2P6NL66_9EUKA</name>
<evidence type="ECO:0000259" key="6">
    <source>
        <dbReference type="SMART" id="SM00903"/>
    </source>
</evidence>
<sequence>MGQEEPKYDAESHVKRNPHPDFKKVEASRPQWRDDHSARMTTQTKDPSWKIGQGGNDKDDSLTYEHVEINPDAEGRPPVSNYKLLISAIIPRPVGFISTRSKDGSSTNLAPFSYFNMVNHDPPMFVVGFSGGWHQAKDTLVNLRDTQECCVNIISEHFVEAANSTSIDAPYGTSEWAIAGLHPAPCSIIKASRVKEAVFSVECKLYDTKEFESRVKKGEKTGVMAILEGVRFWARKDAVNDEMNLLDPNVIRPVGRLGGISYSRLGDMFEIPRPKFDEVKKEEDNAHFVSKVEGQ</sequence>
<dbReference type="Gene3D" id="2.30.110.10">
    <property type="entry name" value="Electron Transport, Fmn-binding Protein, Chain A"/>
    <property type="match status" value="1"/>
</dbReference>
<dbReference type="InParanoid" id="A0A2P6NL66"/>
<accession>A0A2P6NL66</accession>
<dbReference type="Pfam" id="PF01613">
    <property type="entry name" value="Flavin_Reduct"/>
    <property type="match status" value="1"/>
</dbReference>
<feature type="domain" description="Flavin reductase like" evidence="6">
    <location>
        <begin position="87"/>
        <end position="235"/>
    </location>
</feature>
<comment type="similarity">
    <text evidence="4">Belongs to the flavoredoxin family.</text>
</comment>
<dbReference type="STRING" id="1890364.A0A2P6NL66"/>
<dbReference type="Proteomes" id="UP000241769">
    <property type="component" value="Unassembled WGS sequence"/>
</dbReference>
<dbReference type="InterPro" id="IPR012349">
    <property type="entry name" value="Split_barrel_FMN-bd"/>
</dbReference>
<keyword evidence="2" id="KW-0285">Flavoprotein</keyword>
<dbReference type="InterPro" id="IPR002563">
    <property type="entry name" value="Flavin_Rdtase-like_dom"/>
</dbReference>
<organism evidence="7 8">
    <name type="scientific">Planoprotostelium fungivorum</name>
    <dbReference type="NCBI Taxonomy" id="1890364"/>
    <lineage>
        <taxon>Eukaryota</taxon>
        <taxon>Amoebozoa</taxon>
        <taxon>Evosea</taxon>
        <taxon>Variosea</taxon>
        <taxon>Cavosteliida</taxon>
        <taxon>Cavosteliaceae</taxon>
        <taxon>Planoprotostelium</taxon>
    </lineage>
</organism>
<feature type="compositionally biased region" description="Basic and acidic residues" evidence="5">
    <location>
        <begin position="1"/>
        <end position="38"/>
    </location>
</feature>
<dbReference type="PANTHER" id="PTHR33798:SF5">
    <property type="entry name" value="FLAVIN REDUCTASE LIKE DOMAIN-CONTAINING PROTEIN"/>
    <property type="match status" value="1"/>
</dbReference>
<evidence type="ECO:0000313" key="7">
    <source>
        <dbReference type="EMBL" id="PRP84700.1"/>
    </source>
</evidence>
<dbReference type="GO" id="GO:0010181">
    <property type="term" value="F:FMN binding"/>
    <property type="evidence" value="ECO:0007669"/>
    <property type="project" value="InterPro"/>
</dbReference>